<sequence length="40" mass="4278">MCYLHTAGVVALLAYFSGMVSIKSAGCCDTKKQPALKKRS</sequence>
<evidence type="ECO:0000313" key="2">
    <source>
        <dbReference type="Proteomes" id="UP000004207"/>
    </source>
</evidence>
<protein>
    <submittedName>
        <fullName evidence="1">Uncharacterized protein</fullName>
    </submittedName>
</protein>
<dbReference type="Proteomes" id="UP000004207">
    <property type="component" value="Unassembled WGS sequence"/>
</dbReference>
<dbReference type="HOGENOM" id="CLU_3290985_0_0_4"/>
<dbReference type="EMBL" id="AFHS01000046">
    <property type="protein sequence ID" value="EGK08412.1"/>
    <property type="molecule type" value="Genomic_DNA"/>
</dbReference>
<evidence type="ECO:0000313" key="1">
    <source>
        <dbReference type="EMBL" id="EGK08412.1"/>
    </source>
</evidence>
<comment type="caution">
    <text evidence="1">The sequence shown here is derived from an EMBL/GenBank/DDBJ whole genome shotgun (WGS) entry which is preliminary data.</text>
</comment>
<accession>F5S891</accession>
<keyword evidence="2" id="KW-1185">Reference proteome</keyword>
<dbReference type="AlphaFoldDB" id="F5S891"/>
<organism evidence="1 2">
    <name type="scientific">Kingella kingae ATCC 23330</name>
    <dbReference type="NCBI Taxonomy" id="887327"/>
    <lineage>
        <taxon>Bacteria</taxon>
        <taxon>Pseudomonadati</taxon>
        <taxon>Pseudomonadota</taxon>
        <taxon>Betaproteobacteria</taxon>
        <taxon>Neisseriales</taxon>
        <taxon>Neisseriaceae</taxon>
        <taxon>Kingella</taxon>
    </lineage>
</organism>
<reference evidence="1 2" key="1">
    <citation type="submission" date="2011-04" db="EMBL/GenBank/DDBJ databases">
        <authorList>
            <person name="Muzny D."/>
            <person name="Qin X."/>
            <person name="Deng J."/>
            <person name="Jiang H."/>
            <person name="Liu Y."/>
            <person name="Qu J."/>
            <person name="Song X.-Z."/>
            <person name="Zhang L."/>
            <person name="Thornton R."/>
            <person name="Coyle M."/>
            <person name="Francisco L."/>
            <person name="Jackson L."/>
            <person name="Javaid M."/>
            <person name="Korchina V."/>
            <person name="Kovar C."/>
            <person name="Mata R."/>
            <person name="Mathew T."/>
            <person name="Ngo R."/>
            <person name="Nguyen L."/>
            <person name="Nguyen N."/>
            <person name="Okwuonu G."/>
            <person name="Ongeri F."/>
            <person name="Pham C."/>
            <person name="Simmons D."/>
            <person name="Wilczek-Boney K."/>
            <person name="Hale W."/>
            <person name="Jakkamsetti A."/>
            <person name="Pham P."/>
            <person name="Ruth R."/>
            <person name="San Lucas F."/>
            <person name="Warren J."/>
            <person name="Zhang J."/>
            <person name="Zhao Z."/>
            <person name="Zhou C."/>
            <person name="Zhu D."/>
            <person name="Lee S."/>
            <person name="Bess C."/>
            <person name="Blankenburg K."/>
            <person name="Forbes L."/>
            <person name="Fu Q."/>
            <person name="Gubbala S."/>
            <person name="Hirani K."/>
            <person name="Jayaseelan J.C."/>
            <person name="Lara F."/>
            <person name="Munidasa M."/>
            <person name="Palculict T."/>
            <person name="Patil S."/>
            <person name="Pu L.-L."/>
            <person name="Saada N."/>
            <person name="Tang L."/>
            <person name="Weissenberger G."/>
            <person name="Zhu Y."/>
            <person name="Hemphill L."/>
            <person name="Shang Y."/>
            <person name="Youmans B."/>
            <person name="Ayvaz T."/>
            <person name="Ross M."/>
            <person name="Santibanez J."/>
            <person name="Aqrawi P."/>
            <person name="Gross S."/>
            <person name="Joshi V."/>
            <person name="Fowler G."/>
            <person name="Nazareth L."/>
            <person name="Reid J."/>
            <person name="Worley K."/>
            <person name="Petrosino J."/>
            <person name="Highlander S."/>
            <person name="Gibbs R."/>
        </authorList>
    </citation>
    <scope>NUCLEOTIDE SEQUENCE [LARGE SCALE GENOMIC DNA]</scope>
    <source>
        <strain evidence="1 2">ATCC 23330</strain>
    </source>
</reference>
<name>F5S891_KINKI</name>
<gene>
    <name evidence="1" type="ORF">HMPREF0476_1424</name>
</gene>
<proteinExistence type="predicted"/>